<dbReference type="Proteomes" id="UP000019241">
    <property type="component" value="Unassembled WGS sequence"/>
</dbReference>
<dbReference type="InterPro" id="IPR050724">
    <property type="entry name" value="Glu_Leu_Phe_Val_DH"/>
</dbReference>
<feature type="domain" description="Glutamate/phenylalanine/leucine/valine/L-tryptophan dehydrogenase C-terminal" evidence="1">
    <location>
        <begin position="2"/>
        <end position="130"/>
    </location>
</feature>
<protein>
    <submittedName>
        <fullName evidence="2">Glutamate dehydrogenase</fullName>
        <ecNumber evidence="2">1.4.1.4</ecNumber>
    </submittedName>
</protein>
<dbReference type="PANTHER" id="PTHR43571">
    <property type="entry name" value="NADP-SPECIFIC GLUTAMATE DEHYDROGENASE 1-RELATED"/>
    <property type="match status" value="1"/>
</dbReference>
<dbReference type="GO" id="GO:0005829">
    <property type="term" value="C:cytosol"/>
    <property type="evidence" value="ECO:0007669"/>
    <property type="project" value="TreeGrafter"/>
</dbReference>
<dbReference type="Pfam" id="PF00208">
    <property type="entry name" value="ELFV_dehydrog"/>
    <property type="match status" value="1"/>
</dbReference>
<dbReference type="InterPro" id="IPR006096">
    <property type="entry name" value="Glu/Leu/Phe/Val/Trp_DH_C"/>
</dbReference>
<dbReference type="Gene3D" id="3.40.50.720">
    <property type="entry name" value="NAD(P)-binding Rossmann-like Domain"/>
    <property type="match status" value="1"/>
</dbReference>
<dbReference type="AlphaFoldDB" id="W7DPF0"/>
<dbReference type="EC" id="1.4.1.4" evidence="2"/>
<evidence type="ECO:0000259" key="1">
    <source>
        <dbReference type="SMART" id="SM00839"/>
    </source>
</evidence>
<name>W7DPF0_9LIST</name>
<evidence type="ECO:0000313" key="3">
    <source>
        <dbReference type="Proteomes" id="UP000019241"/>
    </source>
</evidence>
<dbReference type="PANTHER" id="PTHR43571:SF1">
    <property type="entry name" value="NADP-SPECIFIC GLUTAMATE DEHYDROGENASE 1-RELATED"/>
    <property type="match status" value="1"/>
</dbReference>
<gene>
    <name evidence="2" type="ORF">MCOL2_04076</name>
</gene>
<dbReference type="SUPFAM" id="SSF51735">
    <property type="entry name" value="NAD(P)-binding Rossmann-fold domains"/>
    <property type="match status" value="1"/>
</dbReference>
<reference evidence="2 3" key="1">
    <citation type="submission" date="2012-12" db="EMBL/GenBank/DDBJ databases">
        <title>Novel taxa of Listeriaceae from agricultural environments in the United States.</title>
        <authorList>
            <person name="den Bakker H.C."/>
            <person name="Allred A."/>
            <person name="Warchocki S."/>
            <person name="Wright E.M."/>
            <person name="Burrell A."/>
            <person name="Nightingale K.K."/>
            <person name="Kephart D."/>
            <person name="Wiedmann M."/>
        </authorList>
    </citation>
    <scope>NUCLEOTIDE SEQUENCE [LARGE SCALE GENOMIC DNA]</scope>
    <source>
        <strain evidence="2 3">FSL S10-1203</strain>
    </source>
</reference>
<dbReference type="InterPro" id="IPR036291">
    <property type="entry name" value="NAD(P)-bd_dom_sf"/>
</dbReference>
<proteinExistence type="predicted"/>
<dbReference type="EMBL" id="AODM01000012">
    <property type="protein sequence ID" value="EUJ61594.1"/>
    <property type="molecule type" value="Genomic_DNA"/>
</dbReference>
<dbReference type="GO" id="GO:0004354">
    <property type="term" value="F:glutamate dehydrogenase (NADP+) activity"/>
    <property type="evidence" value="ECO:0007669"/>
    <property type="project" value="UniProtKB-EC"/>
</dbReference>
<organism evidence="2 3">
    <name type="scientific">Listeria fleischmannii FSL S10-1203</name>
    <dbReference type="NCBI Taxonomy" id="1265822"/>
    <lineage>
        <taxon>Bacteria</taxon>
        <taxon>Bacillati</taxon>
        <taxon>Bacillota</taxon>
        <taxon>Bacilli</taxon>
        <taxon>Bacillales</taxon>
        <taxon>Listeriaceae</taxon>
        <taxon>Listeria</taxon>
    </lineage>
</organism>
<keyword evidence="2" id="KW-0560">Oxidoreductase</keyword>
<dbReference type="SMART" id="SM00839">
    <property type="entry name" value="ELFV_dehydrog"/>
    <property type="match status" value="1"/>
</dbReference>
<sequence length="133" mass="14591">MKNTLLLKFFEKGDIWSVPCDIALPCATQNEISEAQAKTLVRNGVMAVAEGANMPSTLEAVNVFHQNQILFGPAKAANAGGVGVSALEMAQNSSRMSWSFSEVDEHLKKYYEKHLLKMPVSLQKSMVMKEISS</sequence>
<dbReference type="PATRIC" id="fig|1265822.4.peg.842"/>
<evidence type="ECO:0000313" key="2">
    <source>
        <dbReference type="EMBL" id="EUJ61594.1"/>
    </source>
</evidence>
<dbReference type="GO" id="GO:0006537">
    <property type="term" value="P:glutamate biosynthetic process"/>
    <property type="evidence" value="ECO:0007669"/>
    <property type="project" value="TreeGrafter"/>
</dbReference>
<accession>W7DPF0</accession>
<comment type="caution">
    <text evidence="2">The sequence shown here is derived from an EMBL/GenBank/DDBJ whole genome shotgun (WGS) entry which is preliminary data.</text>
</comment>